<comment type="caution">
    <text evidence="2">The sequence shown here is derived from an EMBL/GenBank/DDBJ whole genome shotgun (WGS) entry which is preliminary data.</text>
</comment>
<name>A0A098YPS4_9BACT</name>
<organism evidence="2 3">
    <name type="scientific">Hoylesella timonensis S9-PR14</name>
    <dbReference type="NCBI Taxonomy" id="1401062"/>
    <lineage>
        <taxon>Bacteria</taxon>
        <taxon>Pseudomonadati</taxon>
        <taxon>Bacteroidota</taxon>
        <taxon>Bacteroidia</taxon>
        <taxon>Bacteroidales</taxon>
        <taxon>Prevotellaceae</taxon>
        <taxon>Hoylesella</taxon>
    </lineage>
</organism>
<dbReference type="OrthoDB" id="1028273at2"/>
<dbReference type="Pfam" id="PF20050">
    <property type="entry name" value="DUF6452"/>
    <property type="match status" value="1"/>
</dbReference>
<dbReference type="GeneID" id="93329556"/>
<evidence type="ECO:0000313" key="2">
    <source>
        <dbReference type="EMBL" id="KGI21396.1"/>
    </source>
</evidence>
<sequence length="159" mass="18005">MRRIIFLLSVALGFTACSSIDCPLNNTVVTSYKLMGSQPKLEDTLTIIAARSMGTDTVLLNRAVGIDSFILPISYAQPEDVFFFKIANKDGQVFRDTLRIAKDDQPHFESIDCPPAMFHRLKSVTCTHQTLDSVVINNENVNYDATNPHLYLYFKKYLY</sequence>
<dbReference type="PROSITE" id="PS51257">
    <property type="entry name" value="PROKAR_LIPOPROTEIN"/>
    <property type="match status" value="1"/>
</dbReference>
<dbReference type="AlphaFoldDB" id="A0A098YPS4"/>
<evidence type="ECO:0008006" key="4">
    <source>
        <dbReference type="Google" id="ProtNLM"/>
    </source>
</evidence>
<evidence type="ECO:0000256" key="1">
    <source>
        <dbReference type="SAM" id="SignalP"/>
    </source>
</evidence>
<protein>
    <recommendedName>
        <fullName evidence="4">Lipoprotein</fullName>
    </recommendedName>
</protein>
<dbReference type="RefSeq" id="WP_025072346.1">
    <property type="nucleotide sequence ID" value="NZ_JRPQ01000154.1"/>
</dbReference>
<feature type="chain" id="PRO_5001951325" description="Lipoprotein" evidence="1">
    <location>
        <begin position="20"/>
        <end position="159"/>
    </location>
</feature>
<accession>A0A098YPS4</accession>
<keyword evidence="1" id="KW-0732">Signal</keyword>
<gene>
    <name evidence="2" type="ORF">HMPREF9304_10445</name>
</gene>
<evidence type="ECO:0000313" key="3">
    <source>
        <dbReference type="Proteomes" id="UP000029723"/>
    </source>
</evidence>
<feature type="signal peptide" evidence="1">
    <location>
        <begin position="1"/>
        <end position="19"/>
    </location>
</feature>
<reference evidence="2 3" key="1">
    <citation type="submission" date="2014-07" db="EMBL/GenBank/DDBJ databases">
        <authorList>
            <person name="McCorrison J."/>
            <person name="Sanka R."/>
            <person name="Torralba M."/>
            <person name="Gillis M."/>
            <person name="Haft D.H."/>
            <person name="Methe B."/>
            <person name="Sutton G."/>
            <person name="Nelson K.E."/>
        </authorList>
    </citation>
    <scope>NUCLEOTIDE SEQUENCE [LARGE SCALE GENOMIC DNA]</scope>
    <source>
        <strain evidence="2 3">S9-PR14</strain>
    </source>
</reference>
<dbReference type="InterPro" id="IPR045607">
    <property type="entry name" value="DUF6452"/>
</dbReference>
<dbReference type="Proteomes" id="UP000029723">
    <property type="component" value="Unassembled WGS sequence"/>
</dbReference>
<dbReference type="EMBL" id="JRPQ01000154">
    <property type="protein sequence ID" value="KGI21396.1"/>
    <property type="molecule type" value="Genomic_DNA"/>
</dbReference>
<proteinExistence type="predicted"/>